<dbReference type="EMBL" id="LFVU01000002">
    <property type="protein sequence ID" value="KMT23258.1"/>
    <property type="molecule type" value="Genomic_DNA"/>
</dbReference>
<evidence type="ECO:0000313" key="1">
    <source>
        <dbReference type="EMBL" id="KMT23258.1"/>
    </source>
</evidence>
<dbReference type="STRING" id="1121307.CLCY_6c01390"/>
<organism evidence="1 2">
    <name type="scientific">Clostridium cylindrosporum DSM 605</name>
    <dbReference type="NCBI Taxonomy" id="1121307"/>
    <lineage>
        <taxon>Bacteria</taxon>
        <taxon>Bacillati</taxon>
        <taxon>Bacillota</taxon>
        <taxon>Clostridia</taxon>
        <taxon>Eubacteriales</taxon>
        <taxon>Clostridiaceae</taxon>
        <taxon>Clostridium</taxon>
    </lineage>
</organism>
<dbReference type="RefSeq" id="WP_048569332.1">
    <property type="nucleotide sequence ID" value="NZ_LFVU01000002.1"/>
</dbReference>
<dbReference type="AlphaFoldDB" id="A0A0J8DGG7"/>
<gene>
    <name evidence="1" type="ORF">CLCY_6c01390</name>
</gene>
<reference evidence="1 2" key="1">
    <citation type="submission" date="2015-06" db="EMBL/GenBank/DDBJ databases">
        <title>Draft genome sequence of the purine-degrading Clostridium cylindrosporum HC-1 (DSM 605).</title>
        <authorList>
            <person name="Poehlein A."/>
            <person name="Schiel-Bengelsdorf B."/>
            <person name="Bengelsdorf F."/>
            <person name="Daniel R."/>
            <person name="Duerre P."/>
        </authorList>
    </citation>
    <scope>NUCLEOTIDE SEQUENCE [LARGE SCALE GENOMIC DNA]</scope>
    <source>
        <strain evidence="1 2">DSM 605</strain>
    </source>
</reference>
<accession>A0A0J8DGG7</accession>
<evidence type="ECO:0000313" key="2">
    <source>
        <dbReference type="Proteomes" id="UP000036756"/>
    </source>
</evidence>
<evidence type="ECO:0008006" key="3">
    <source>
        <dbReference type="Google" id="ProtNLM"/>
    </source>
</evidence>
<dbReference type="Proteomes" id="UP000036756">
    <property type="component" value="Unassembled WGS sequence"/>
</dbReference>
<proteinExistence type="predicted"/>
<sequence length="302" mass="34794">MKFAKIFSITLLITILIIPTSIVKAETIQTGNSIPNNVGFSTWLWNTSEIVNNSEDIINFLVKKRVNTLYLQIDYNLDYMYYKNFIRKAAMNNIVVEALDGAPTWVSDDGGILQGRFFNWLSRYQKASSLNERFKGVHLDVEPYGNEEYATNQNKIISKYQDLLLRSKNACKKLNLNLGIDIPFWFNQIKYNTSYGNGNLAEWIFKNIKSVTIMAYRDIATGDNGINKIAEVEMNLCKKYNVKATIAVETGSLPDTTFVTFFEEGESYMYNELNRVYLNYNTNPSFNGFAVHYFDSWINMKP</sequence>
<name>A0A0J8DGG7_CLOCY</name>
<protein>
    <recommendedName>
        <fullName evidence="3">Amidase</fullName>
    </recommendedName>
</protein>
<dbReference type="PATRIC" id="fig|1121307.3.peg.2273"/>
<comment type="caution">
    <text evidence="1">The sequence shown here is derived from an EMBL/GenBank/DDBJ whole genome shotgun (WGS) entry which is preliminary data.</text>
</comment>
<dbReference type="OrthoDB" id="7054537at2"/>
<keyword evidence="2" id="KW-1185">Reference proteome</keyword>